<dbReference type="CDD" id="cd07891">
    <property type="entry name" value="CYTH-like_CthTTM-like_1"/>
    <property type="match status" value="1"/>
</dbReference>
<proteinExistence type="predicted"/>
<dbReference type="SUPFAM" id="SSF55154">
    <property type="entry name" value="CYTH-like phosphatases"/>
    <property type="match status" value="1"/>
</dbReference>
<evidence type="ECO:0000313" key="4">
    <source>
        <dbReference type="Proteomes" id="UP000535020"/>
    </source>
</evidence>
<dbReference type="RefSeq" id="WP_176006152.1">
    <property type="nucleotide sequence ID" value="NZ_JABWMI010000011.1"/>
</dbReference>
<dbReference type="EMBL" id="JACBJI010000004">
    <property type="protein sequence ID" value="NYA71338.1"/>
    <property type="molecule type" value="Genomic_DNA"/>
</dbReference>
<accession>A0A7Y8Y3N7</accession>
<gene>
    <name evidence="3" type="ORF">HZF10_10430</name>
</gene>
<dbReference type="PIRSF" id="PIRSF016487">
    <property type="entry name" value="CYTH_UCP016487"/>
    <property type="match status" value="1"/>
</dbReference>
<dbReference type="PANTHER" id="PTHR40114:SF1">
    <property type="entry name" value="SLR0698 PROTEIN"/>
    <property type="match status" value="1"/>
</dbReference>
<protein>
    <submittedName>
        <fullName evidence="3">CYTH domain-containing protein</fullName>
    </submittedName>
</protein>
<organism evidence="3 4">
    <name type="scientific">Flavobacterium agri</name>
    <dbReference type="NCBI Taxonomy" id="2743471"/>
    <lineage>
        <taxon>Bacteria</taxon>
        <taxon>Pseudomonadati</taxon>
        <taxon>Bacteroidota</taxon>
        <taxon>Flavobacteriia</taxon>
        <taxon>Flavobacteriales</taxon>
        <taxon>Flavobacteriaceae</taxon>
        <taxon>Flavobacterium</taxon>
    </lineage>
</organism>
<dbReference type="Proteomes" id="UP000535020">
    <property type="component" value="Unassembled WGS sequence"/>
</dbReference>
<sequence>MVEIERKFLVLSDAFKTQAQHKFHIAQGYLSSHPERTVRVRIKGESGFITIKGKGNETGTTRFEWETEIPLLEAKPLLALCEKGTIDKMRYEVQIGKHTFEVDEFFGDNQGLVMAELELSEENEPYEKPDWLGEEITNDERYYNAYLSKNPFSQWPK</sequence>
<dbReference type="InterPro" id="IPR023577">
    <property type="entry name" value="CYTH_domain"/>
</dbReference>
<reference evidence="3 4" key="1">
    <citation type="submission" date="2020-07" db="EMBL/GenBank/DDBJ databases">
        <authorList>
            <person name="Sun Q."/>
        </authorList>
    </citation>
    <scope>NUCLEOTIDE SEQUENCE [LARGE SCALE GENOMIC DNA]</scope>
    <source>
        <strain evidence="3 4">MAH-1</strain>
    </source>
</reference>
<evidence type="ECO:0000256" key="1">
    <source>
        <dbReference type="PIRSR" id="PIRSR016487-1"/>
    </source>
</evidence>
<dbReference type="InterPro" id="IPR033469">
    <property type="entry name" value="CYTH-like_dom_sf"/>
</dbReference>
<dbReference type="InterPro" id="IPR012042">
    <property type="entry name" value="NeuTTM/CthTTM-like"/>
</dbReference>
<evidence type="ECO:0000313" key="3">
    <source>
        <dbReference type="EMBL" id="NYA71338.1"/>
    </source>
</evidence>
<dbReference type="PROSITE" id="PS51707">
    <property type="entry name" value="CYTH"/>
    <property type="match status" value="1"/>
</dbReference>
<dbReference type="Pfam" id="PF01928">
    <property type="entry name" value="CYTH"/>
    <property type="match status" value="1"/>
</dbReference>
<keyword evidence="4" id="KW-1185">Reference proteome</keyword>
<dbReference type="PANTHER" id="PTHR40114">
    <property type="entry name" value="SLR0698 PROTEIN"/>
    <property type="match status" value="1"/>
</dbReference>
<comment type="caution">
    <text evidence="3">The sequence shown here is derived from an EMBL/GenBank/DDBJ whole genome shotgun (WGS) entry which is preliminary data.</text>
</comment>
<feature type="domain" description="CYTH" evidence="2">
    <location>
        <begin position="1"/>
        <end position="149"/>
    </location>
</feature>
<dbReference type="AlphaFoldDB" id="A0A7Y8Y3N7"/>
<dbReference type="SMART" id="SM01118">
    <property type="entry name" value="CYTH"/>
    <property type="match status" value="1"/>
</dbReference>
<dbReference type="Gene3D" id="2.40.320.10">
    <property type="entry name" value="Hypothetical Protein Pfu-838710-001"/>
    <property type="match status" value="1"/>
</dbReference>
<name>A0A7Y8Y3N7_9FLAO</name>
<evidence type="ECO:0000259" key="2">
    <source>
        <dbReference type="PROSITE" id="PS51707"/>
    </source>
</evidence>
<feature type="active site" description="Proton acceptor" evidence="1">
    <location>
        <position position="29"/>
    </location>
</feature>